<evidence type="ECO:0000313" key="2">
    <source>
        <dbReference type="EMBL" id="JAP58736.1"/>
    </source>
</evidence>
<name>A0A0X3QG52_SCHSO</name>
<dbReference type="AlphaFoldDB" id="A0A0X3QG52"/>
<keyword evidence="1" id="KW-0175">Coiled coil</keyword>
<reference evidence="2" key="1">
    <citation type="submission" date="2016-01" db="EMBL/GenBank/DDBJ databases">
        <title>Reference transcriptome for the parasite Schistocephalus solidus: insights into the molecular evolution of parasitism.</title>
        <authorList>
            <person name="Hebert F.O."/>
            <person name="Grambauer S."/>
            <person name="Barber I."/>
            <person name="Landry C.R."/>
            <person name="Aubin-Horth N."/>
        </authorList>
    </citation>
    <scope>NUCLEOTIDE SEQUENCE</scope>
</reference>
<protein>
    <submittedName>
        <fullName evidence="2">Uncharacterized protein</fullName>
    </submittedName>
</protein>
<accession>A0A0X3QG52</accession>
<dbReference type="EMBL" id="GEEE01004489">
    <property type="protein sequence ID" value="JAP58736.1"/>
    <property type="molecule type" value="Transcribed_RNA"/>
</dbReference>
<gene>
    <name evidence="2" type="ORF">TR154970</name>
</gene>
<organism evidence="2">
    <name type="scientific">Schistocephalus solidus</name>
    <name type="common">Tapeworm</name>
    <dbReference type="NCBI Taxonomy" id="70667"/>
    <lineage>
        <taxon>Eukaryota</taxon>
        <taxon>Metazoa</taxon>
        <taxon>Spiralia</taxon>
        <taxon>Lophotrochozoa</taxon>
        <taxon>Platyhelminthes</taxon>
        <taxon>Cestoda</taxon>
        <taxon>Eucestoda</taxon>
        <taxon>Diphyllobothriidea</taxon>
        <taxon>Diphyllobothriidae</taxon>
        <taxon>Schistocephalus</taxon>
    </lineage>
</organism>
<evidence type="ECO:0000256" key="1">
    <source>
        <dbReference type="SAM" id="Coils"/>
    </source>
</evidence>
<feature type="non-terminal residue" evidence="2">
    <location>
        <position position="1"/>
    </location>
</feature>
<proteinExistence type="predicted"/>
<feature type="coiled-coil region" evidence="1">
    <location>
        <begin position="21"/>
        <end position="55"/>
    </location>
</feature>
<sequence length="284" mass="31899">GNRNRTSAGGTFEMSKLHAITAELGAEVDRFTARIEEEKRKILESKALLESQLERKRQSNAESAKLLSELERIQTSCFKQRPFPDSVTESAVDRMPYLIKVAGEIRAAAQKIRDERIEVLAKYKAQLDKYELFTQKNHFLESFIETWKTNLRDGKELTELPEVIRKISEELSEFYETAPHKILEEVCPGSQMAGAHPSAPITRPSEMSNFQAQSVVQAKVPAVDPCKTSNQSNYSGSGDGNDFSRLIDLNSTAMANLENGILSNETLSELIQVDNRRMDQDEAA</sequence>